<feature type="compositionally biased region" description="Polar residues" evidence="3">
    <location>
        <begin position="524"/>
        <end position="535"/>
    </location>
</feature>
<protein>
    <submittedName>
        <fullName evidence="5">Winged helix DNA-binding protein</fullName>
    </submittedName>
</protein>
<keyword evidence="5" id="KW-0238">DNA-binding</keyword>
<dbReference type="HOGENOM" id="CLU_025342_0_0_1"/>
<evidence type="ECO:0000259" key="4">
    <source>
        <dbReference type="Pfam" id="PF04825"/>
    </source>
</evidence>
<dbReference type="eggNOG" id="KOG1213">
    <property type="taxonomic scope" value="Eukaryota"/>
</dbReference>
<dbReference type="Pfam" id="PF04825">
    <property type="entry name" value="Rad21_Rec8_N"/>
    <property type="match status" value="1"/>
</dbReference>
<feature type="compositionally biased region" description="Acidic residues" evidence="3">
    <location>
        <begin position="482"/>
        <end position="493"/>
    </location>
</feature>
<feature type="region of interest" description="Disordered" evidence="3">
    <location>
        <begin position="590"/>
        <end position="612"/>
    </location>
</feature>
<keyword evidence="2" id="KW-0539">Nucleus</keyword>
<dbReference type="GO" id="GO:0030892">
    <property type="term" value="C:mitotic cohesin complex"/>
    <property type="evidence" value="ECO:0007669"/>
    <property type="project" value="TreeGrafter"/>
</dbReference>
<dbReference type="KEGG" id="glz:GLAREA_02319"/>
<dbReference type="CDD" id="cd21789">
    <property type="entry name" value="Rad21_Rec8_M_SpRec8p-like"/>
    <property type="match status" value="1"/>
</dbReference>
<dbReference type="InterPro" id="IPR039781">
    <property type="entry name" value="Rad21/Rec8-like"/>
</dbReference>
<dbReference type="GO" id="GO:0005634">
    <property type="term" value="C:nucleus"/>
    <property type="evidence" value="ECO:0007669"/>
    <property type="project" value="UniProtKB-SubCell"/>
</dbReference>
<feature type="compositionally biased region" description="Polar residues" evidence="3">
    <location>
        <begin position="590"/>
        <end position="609"/>
    </location>
</feature>
<feature type="compositionally biased region" description="Basic and acidic residues" evidence="3">
    <location>
        <begin position="453"/>
        <end position="481"/>
    </location>
</feature>
<comment type="subcellular location">
    <subcellularLocation>
        <location evidence="1">Nucleus</location>
    </subcellularLocation>
</comment>
<dbReference type="GO" id="GO:0003677">
    <property type="term" value="F:DNA binding"/>
    <property type="evidence" value="ECO:0007669"/>
    <property type="project" value="UniProtKB-KW"/>
</dbReference>
<evidence type="ECO:0000256" key="1">
    <source>
        <dbReference type="ARBA" id="ARBA00004123"/>
    </source>
</evidence>
<dbReference type="PANTHER" id="PTHR12585:SF70">
    <property type="entry name" value="RAD21_REC8 N TERMINAL DOMAIN PROTEIN (AFU_ORTHOLOGUE AFUA_6G02900)"/>
    <property type="match status" value="1"/>
</dbReference>
<dbReference type="OrthoDB" id="5427633at2759"/>
<proteinExistence type="predicted"/>
<evidence type="ECO:0000256" key="2">
    <source>
        <dbReference type="ARBA" id="ARBA00023242"/>
    </source>
</evidence>
<gene>
    <name evidence="5" type="ORF">GLAREA_02319</name>
</gene>
<dbReference type="GeneID" id="19461376"/>
<dbReference type="GO" id="GO:0003682">
    <property type="term" value="F:chromatin binding"/>
    <property type="evidence" value="ECO:0007669"/>
    <property type="project" value="TreeGrafter"/>
</dbReference>
<reference evidence="5 6" key="1">
    <citation type="journal article" date="2013" name="BMC Genomics">
        <title>Genomics-driven discovery of the pneumocandin biosynthetic gene cluster in the fungus Glarea lozoyensis.</title>
        <authorList>
            <person name="Chen L."/>
            <person name="Yue Q."/>
            <person name="Zhang X."/>
            <person name="Xiang M."/>
            <person name="Wang C."/>
            <person name="Li S."/>
            <person name="Che Y."/>
            <person name="Ortiz-Lopez F.J."/>
            <person name="Bills G.F."/>
            <person name="Liu X."/>
            <person name="An Z."/>
        </authorList>
    </citation>
    <scope>NUCLEOTIDE SEQUENCE [LARGE SCALE GENOMIC DNA]</scope>
    <source>
        <strain evidence="6">ATCC 20868 / MF5171</strain>
    </source>
</reference>
<evidence type="ECO:0000313" key="6">
    <source>
        <dbReference type="Proteomes" id="UP000016922"/>
    </source>
</evidence>
<dbReference type="OMA" id="QQCHYVL"/>
<dbReference type="PANTHER" id="PTHR12585">
    <property type="entry name" value="SCC1 / RAD21 FAMILY MEMBER"/>
    <property type="match status" value="1"/>
</dbReference>
<dbReference type="RefSeq" id="XP_008085596.1">
    <property type="nucleotide sequence ID" value="XM_008087405.1"/>
</dbReference>
<organism evidence="5 6">
    <name type="scientific">Glarea lozoyensis (strain ATCC 20868 / MF5171)</name>
    <dbReference type="NCBI Taxonomy" id="1116229"/>
    <lineage>
        <taxon>Eukaryota</taxon>
        <taxon>Fungi</taxon>
        <taxon>Dikarya</taxon>
        <taxon>Ascomycota</taxon>
        <taxon>Pezizomycotina</taxon>
        <taxon>Leotiomycetes</taxon>
        <taxon>Helotiales</taxon>
        <taxon>Helotiaceae</taxon>
        <taxon>Glarea</taxon>
    </lineage>
</organism>
<feature type="domain" description="Rad21/Rec8-like protein N-terminal" evidence="4">
    <location>
        <begin position="1"/>
        <end position="112"/>
    </location>
</feature>
<dbReference type="GO" id="GO:0007064">
    <property type="term" value="P:mitotic sister chromatid cohesion"/>
    <property type="evidence" value="ECO:0007669"/>
    <property type="project" value="TreeGrafter"/>
</dbReference>
<name>S3D2X7_GLAL2</name>
<dbReference type="EMBL" id="KE145370">
    <property type="protein sequence ID" value="EPE26406.1"/>
    <property type="molecule type" value="Genomic_DNA"/>
</dbReference>
<evidence type="ECO:0000256" key="3">
    <source>
        <dbReference type="SAM" id="MobiDB-lite"/>
    </source>
</evidence>
<feature type="region of interest" description="Disordered" evidence="3">
    <location>
        <begin position="449"/>
        <end position="562"/>
    </location>
</feature>
<dbReference type="AlphaFoldDB" id="S3D2X7"/>
<dbReference type="Proteomes" id="UP000016922">
    <property type="component" value="Unassembled WGS sequence"/>
</dbReference>
<accession>S3D2X7</accession>
<sequence length="724" mass="79132">MFYSHEILTNRKYGIATIWLVATLGSKSNTKKLTRKAICDVNLKKACSTISEPEAPMALRLQSNLLYGVVRVYSQQCDYVLQDAQAAQATIRTLFKVSKTSNLDSTASNAKRDQIMVLDDPAFLPELELPPLQDFESLASNFNKSSQRSSQSMMSIDRERGSSVSSMSVAALEFPSSSRNSMLSYQLPNNDPFALSSAHKPIIGEDCGTNDEELLLYDDAAFEFDDEGNLRDISPAEINVRQIDKGVAARNRLSSSAASDRVRADHAIGNFEVPDFGGDDYGIQYGRDEELPDAEPFSQLGAHNEGPFMSGGLQQDDQPLHMNTPDLVSDHPSGKHSSEDPSFESAEAPSKRRRITKKKKNLVDSTLALTNNDLRRFKDNYLATMAASIQHSNVYKAAFQARKNAQHLVFGTGIMGVGNGLGSFSILSPLQSFAGDVLKAKITGTAVPSSLKRNREAEKPNQDSHSPKRARGEDEVGRGYEDEVLLNFDEDMPEEGRSSSGVEMGRDAPSALPDFPSSAMPWNVSASVHSHQRGLSSRKPGSMLSGGRRPMSQSPLIGRGSNLPGNLDHLSLLNDEDTIFYGREDDFQSISGHSQPNFGLPSSSRAVSNPPNPDDFELFGPAAAVDTQTAGTSQWVRQALDNESHNFLEYVRNSVDEKTGDELAGIGTEKPFVTFEQLFEVQMHSKVVAAQAFYHVLTLATRGSVWVSQGREEMGGEIRVGVSV</sequence>
<keyword evidence="6" id="KW-1185">Reference proteome</keyword>
<evidence type="ECO:0000313" key="5">
    <source>
        <dbReference type="EMBL" id="EPE26406.1"/>
    </source>
</evidence>
<feature type="region of interest" description="Disordered" evidence="3">
    <location>
        <begin position="293"/>
        <end position="356"/>
    </location>
</feature>
<dbReference type="InterPro" id="IPR006910">
    <property type="entry name" value="Rad21_Rec8_N"/>
</dbReference>
<feature type="compositionally biased region" description="Basic and acidic residues" evidence="3">
    <location>
        <begin position="328"/>
        <end position="339"/>
    </location>
</feature>
<dbReference type="STRING" id="1116229.S3D2X7"/>